<organism evidence="2 3">
    <name type="scientific">Methylorubrum aminovorans</name>
    <dbReference type="NCBI Taxonomy" id="269069"/>
    <lineage>
        <taxon>Bacteria</taxon>
        <taxon>Pseudomonadati</taxon>
        <taxon>Pseudomonadota</taxon>
        <taxon>Alphaproteobacteria</taxon>
        <taxon>Hyphomicrobiales</taxon>
        <taxon>Methylobacteriaceae</taxon>
        <taxon>Methylorubrum</taxon>
    </lineage>
</organism>
<accession>A0ABQ4UE90</accession>
<evidence type="ECO:0008006" key="4">
    <source>
        <dbReference type="Google" id="ProtNLM"/>
    </source>
</evidence>
<evidence type="ECO:0000256" key="1">
    <source>
        <dbReference type="SAM" id="MobiDB-lite"/>
    </source>
</evidence>
<reference evidence="2" key="1">
    <citation type="journal article" date="2021" name="Front. Microbiol.">
        <title>Comprehensive Comparative Genomics and Phenotyping of Methylobacterium Species.</title>
        <authorList>
            <person name="Alessa O."/>
            <person name="Ogura Y."/>
            <person name="Fujitani Y."/>
            <person name="Takami H."/>
            <person name="Hayashi T."/>
            <person name="Sahin N."/>
            <person name="Tani A."/>
        </authorList>
    </citation>
    <scope>NUCLEOTIDE SEQUENCE</scope>
    <source>
        <strain evidence="2">NBRC 15686</strain>
    </source>
</reference>
<evidence type="ECO:0000313" key="2">
    <source>
        <dbReference type="EMBL" id="GJE64807.1"/>
    </source>
</evidence>
<proteinExistence type="predicted"/>
<reference evidence="2" key="2">
    <citation type="submission" date="2021-08" db="EMBL/GenBank/DDBJ databases">
        <authorList>
            <person name="Tani A."/>
            <person name="Ola A."/>
            <person name="Ogura Y."/>
            <person name="Katsura K."/>
            <person name="Hayashi T."/>
        </authorList>
    </citation>
    <scope>NUCLEOTIDE SEQUENCE</scope>
    <source>
        <strain evidence="2">NBRC 15686</strain>
    </source>
</reference>
<protein>
    <recommendedName>
        <fullName evidence="4">Secreted protein</fullName>
    </recommendedName>
</protein>
<keyword evidence="3" id="KW-1185">Reference proteome</keyword>
<evidence type="ECO:0000313" key="3">
    <source>
        <dbReference type="Proteomes" id="UP001055039"/>
    </source>
</evidence>
<feature type="compositionally biased region" description="Basic and acidic residues" evidence="1">
    <location>
        <begin position="56"/>
        <end position="66"/>
    </location>
</feature>
<dbReference type="Proteomes" id="UP001055039">
    <property type="component" value="Unassembled WGS sequence"/>
</dbReference>
<dbReference type="RefSeq" id="WP_284209616.1">
    <property type="nucleotide sequence ID" value="NZ_BSUX01000001.1"/>
</dbReference>
<feature type="region of interest" description="Disordered" evidence="1">
    <location>
        <begin position="47"/>
        <end position="69"/>
    </location>
</feature>
<gene>
    <name evidence="2" type="ORF">LNAOJCKE_2014</name>
</gene>
<comment type="caution">
    <text evidence="2">The sequence shown here is derived from an EMBL/GenBank/DDBJ whole genome shotgun (WGS) entry which is preliminary data.</text>
</comment>
<name>A0ABQ4UE90_9HYPH</name>
<dbReference type="EMBL" id="BPRC01000005">
    <property type="protein sequence ID" value="GJE64807.1"/>
    <property type="molecule type" value="Genomic_DNA"/>
</dbReference>
<sequence>MVALLIALFAREPPMPRPSSRLSRSAVLILAGMGLCAAGLAGSAAAQGTASGNRSGDPKGPARPEAQRPAAVVGCTSLANLRSLLRSTGEDRTAALAVATDPKSDLGCSPVERAAVLGLADHVALNGRAYDCLTLKGTAVCHWTVAGAVTPPERPAGKPARGK</sequence>